<keyword evidence="1" id="KW-0472">Membrane</keyword>
<protein>
    <submittedName>
        <fullName evidence="2">Uncharacterized protein</fullName>
    </submittedName>
</protein>
<gene>
    <name evidence="2" type="ORF">ACFSPV_27785</name>
</gene>
<organism evidence="2 3">
    <name type="scientific">Delftia deserti</name>
    <dbReference type="NCBI Taxonomy" id="1651218"/>
    <lineage>
        <taxon>Bacteria</taxon>
        <taxon>Pseudomonadati</taxon>
        <taxon>Pseudomonadota</taxon>
        <taxon>Betaproteobacteria</taxon>
        <taxon>Burkholderiales</taxon>
        <taxon>Comamonadaceae</taxon>
        <taxon>Delftia</taxon>
    </lineage>
</organism>
<reference evidence="3" key="1">
    <citation type="journal article" date="2019" name="Int. J. Syst. Evol. Microbiol.">
        <title>The Global Catalogue of Microorganisms (GCM) 10K type strain sequencing project: providing services to taxonomists for standard genome sequencing and annotation.</title>
        <authorList>
            <consortium name="The Broad Institute Genomics Platform"/>
            <consortium name="The Broad Institute Genome Sequencing Center for Infectious Disease"/>
            <person name="Wu L."/>
            <person name="Ma J."/>
        </authorList>
    </citation>
    <scope>NUCLEOTIDE SEQUENCE [LARGE SCALE GENOMIC DNA]</scope>
    <source>
        <strain evidence="3">CCUG 62793</strain>
    </source>
</reference>
<keyword evidence="1" id="KW-1133">Transmembrane helix</keyword>
<dbReference type="Proteomes" id="UP001597287">
    <property type="component" value="Unassembled WGS sequence"/>
</dbReference>
<accession>A0ABW5EYT8</accession>
<keyword evidence="1" id="KW-0812">Transmembrane</keyword>
<evidence type="ECO:0000313" key="3">
    <source>
        <dbReference type="Proteomes" id="UP001597287"/>
    </source>
</evidence>
<name>A0ABW5EYT8_9BURK</name>
<dbReference type="RefSeq" id="WP_183017547.1">
    <property type="nucleotide sequence ID" value="NZ_JBHSIH010000001.1"/>
</dbReference>
<keyword evidence="3" id="KW-1185">Reference proteome</keyword>
<evidence type="ECO:0000313" key="2">
    <source>
        <dbReference type="EMBL" id="MFD2322483.1"/>
    </source>
</evidence>
<sequence>MNAGEELTFFKRLQVVGVLHAFLALIFFILEGVEGFSIIDWWIKSDVAKIMVTIFFWGIAPKFVAILRLKV</sequence>
<feature type="transmembrane region" description="Helical" evidence="1">
    <location>
        <begin position="50"/>
        <end position="69"/>
    </location>
</feature>
<proteinExistence type="predicted"/>
<dbReference type="EMBL" id="JBHUIG010000039">
    <property type="protein sequence ID" value="MFD2322483.1"/>
    <property type="molecule type" value="Genomic_DNA"/>
</dbReference>
<feature type="transmembrane region" description="Helical" evidence="1">
    <location>
        <begin position="12"/>
        <end position="30"/>
    </location>
</feature>
<evidence type="ECO:0000256" key="1">
    <source>
        <dbReference type="SAM" id="Phobius"/>
    </source>
</evidence>
<comment type="caution">
    <text evidence="2">The sequence shown here is derived from an EMBL/GenBank/DDBJ whole genome shotgun (WGS) entry which is preliminary data.</text>
</comment>